<gene>
    <name evidence="2" type="ORF">I0C86_16805</name>
</gene>
<evidence type="ECO:0000256" key="1">
    <source>
        <dbReference type="SAM" id="Phobius"/>
    </source>
</evidence>
<feature type="transmembrane region" description="Helical" evidence="1">
    <location>
        <begin position="275"/>
        <end position="298"/>
    </location>
</feature>
<keyword evidence="3" id="KW-1185">Reference proteome</keyword>
<evidence type="ECO:0000313" key="2">
    <source>
        <dbReference type="EMBL" id="MBF9130607.1"/>
    </source>
</evidence>
<comment type="caution">
    <text evidence="2">The sequence shown here is derived from an EMBL/GenBank/DDBJ whole genome shotgun (WGS) entry which is preliminary data.</text>
</comment>
<dbReference type="EMBL" id="JADPUN010000162">
    <property type="protein sequence ID" value="MBF9130607.1"/>
    <property type="molecule type" value="Genomic_DNA"/>
</dbReference>
<name>A0ABS0GWP6_9ACTN</name>
<sequence>MTGDEPQHDTDLERRYRWLLAWYPWEHRRTYEDEMLGALLADARPGQRWPAPGDVGNLILTAVRARLGLTVRQVGDRAWHDASAVFGLLAALLLALWSVGAVASRAAWALGHPEYSFGPWYGADPYGWLHAGLWCLVVGAVLIGFPRLAASFGWVAVLLEGVVLSSGYATEPVFVVEALWPAVLGLVCAVALTVPAPRRRAVSILGRRRVVFIGGCFVFLLLAMAGYAYRGYAGLIQMPVLNWMMGYTTPLYLVAVAALLAAVPGLPAPIRRRSLVLLGPVVAVYFVVRLGLSGWAYSNGHMGHPVYLVPIQWTMLAGVPLLTFALGLVLLRRREQTLRLLALGRDIDRHHPDPPSPAR</sequence>
<proteinExistence type="predicted"/>
<keyword evidence="1" id="KW-1133">Transmembrane helix</keyword>
<feature type="transmembrane region" description="Helical" evidence="1">
    <location>
        <begin position="175"/>
        <end position="197"/>
    </location>
</feature>
<keyword evidence="1" id="KW-0472">Membrane</keyword>
<feature type="transmembrane region" description="Helical" evidence="1">
    <location>
        <begin position="310"/>
        <end position="331"/>
    </location>
</feature>
<feature type="transmembrane region" description="Helical" evidence="1">
    <location>
        <begin position="152"/>
        <end position="169"/>
    </location>
</feature>
<feature type="transmembrane region" description="Helical" evidence="1">
    <location>
        <begin position="85"/>
        <end position="108"/>
    </location>
</feature>
<evidence type="ECO:0000313" key="3">
    <source>
        <dbReference type="Proteomes" id="UP000638560"/>
    </source>
</evidence>
<organism evidence="2 3">
    <name type="scientific">Plantactinospora alkalitolerans</name>
    <dbReference type="NCBI Taxonomy" id="2789879"/>
    <lineage>
        <taxon>Bacteria</taxon>
        <taxon>Bacillati</taxon>
        <taxon>Actinomycetota</taxon>
        <taxon>Actinomycetes</taxon>
        <taxon>Micromonosporales</taxon>
        <taxon>Micromonosporaceae</taxon>
        <taxon>Plantactinospora</taxon>
    </lineage>
</organism>
<feature type="transmembrane region" description="Helical" evidence="1">
    <location>
        <begin position="241"/>
        <end position="263"/>
    </location>
</feature>
<protein>
    <submittedName>
        <fullName evidence="2">Uncharacterized protein</fullName>
    </submittedName>
</protein>
<reference evidence="2 3" key="1">
    <citation type="submission" date="2020-11" db="EMBL/GenBank/DDBJ databases">
        <title>A novel isolate from a Black sea contaminated sediment with potential to produce alkanes: Plantactinospora alkalitolerans sp. nov.</title>
        <authorList>
            <person name="Carro L."/>
            <person name="Veyisoglu A."/>
            <person name="Guven K."/>
            <person name="Schumann P."/>
            <person name="Klenk H.-P."/>
            <person name="Sahin N."/>
        </authorList>
    </citation>
    <scope>NUCLEOTIDE SEQUENCE [LARGE SCALE GENOMIC DNA]</scope>
    <source>
        <strain evidence="2 3">S1510</strain>
    </source>
</reference>
<feature type="transmembrane region" description="Helical" evidence="1">
    <location>
        <begin position="128"/>
        <end position="145"/>
    </location>
</feature>
<keyword evidence="1" id="KW-0812">Transmembrane</keyword>
<accession>A0ABS0GWP6</accession>
<feature type="transmembrane region" description="Helical" evidence="1">
    <location>
        <begin position="209"/>
        <end position="229"/>
    </location>
</feature>
<dbReference type="Proteomes" id="UP000638560">
    <property type="component" value="Unassembled WGS sequence"/>
</dbReference>
<dbReference type="RefSeq" id="WP_196202173.1">
    <property type="nucleotide sequence ID" value="NZ_JADPUN010000162.1"/>
</dbReference>